<keyword evidence="2" id="KW-1185">Reference proteome</keyword>
<evidence type="ECO:0000313" key="1">
    <source>
        <dbReference type="EMBL" id="RAK60656.1"/>
    </source>
</evidence>
<reference evidence="2" key="1">
    <citation type="submission" date="2018-05" db="EMBL/GenBank/DDBJ databases">
        <authorList>
            <person name="Li X."/>
        </authorList>
    </citation>
    <scope>NUCLEOTIDE SEQUENCE [LARGE SCALE GENOMIC DNA]</scope>
    <source>
        <strain evidence="2">HKS-05</strain>
    </source>
</reference>
<gene>
    <name evidence="1" type="ORF">DJ021_12970</name>
</gene>
<proteinExistence type="predicted"/>
<sequence length="136" mass="14586">MIPDAVLADALARTPLDHYVIWTGRDPAVQSGSLRSRAFACVCEVGAPVSLRTLMQRASKLDGQAGLHPDAVRSAVRLHQQAKPAVLLLVERRPSGDYVAVADIPFAGALNRRFSAGEVVLDRQGARRFDTLADAA</sequence>
<accession>A0A328B403</accession>
<evidence type="ECO:0000313" key="2">
    <source>
        <dbReference type="Proteomes" id="UP000249842"/>
    </source>
</evidence>
<dbReference type="AlphaFoldDB" id="A0A328B403"/>
<organism evidence="1 2">
    <name type="scientific">Phenylobacterium hankyongense</name>
    <dbReference type="NCBI Taxonomy" id="1813876"/>
    <lineage>
        <taxon>Bacteria</taxon>
        <taxon>Pseudomonadati</taxon>
        <taxon>Pseudomonadota</taxon>
        <taxon>Alphaproteobacteria</taxon>
        <taxon>Caulobacterales</taxon>
        <taxon>Caulobacteraceae</taxon>
        <taxon>Phenylobacterium</taxon>
    </lineage>
</organism>
<protein>
    <submittedName>
        <fullName evidence="1">Uncharacterized protein</fullName>
    </submittedName>
</protein>
<comment type="caution">
    <text evidence="1">The sequence shown here is derived from an EMBL/GenBank/DDBJ whole genome shotgun (WGS) entry which is preliminary data.</text>
</comment>
<name>A0A328B403_9CAUL</name>
<dbReference type="Proteomes" id="UP000249842">
    <property type="component" value="Unassembled WGS sequence"/>
</dbReference>
<dbReference type="EMBL" id="QFYP01000001">
    <property type="protein sequence ID" value="RAK60656.1"/>
    <property type="molecule type" value="Genomic_DNA"/>
</dbReference>